<dbReference type="PANTHER" id="PTHR36766:SF70">
    <property type="entry name" value="DISEASE RESISTANCE PROTEIN RGA4"/>
    <property type="match status" value="1"/>
</dbReference>
<dbReference type="PANTHER" id="PTHR36766">
    <property type="entry name" value="PLANT BROAD-SPECTRUM MILDEW RESISTANCE PROTEIN RPW8"/>
    <property type="match status" value="1"/>
</dbReference>
<gene>
    <name evidence="11" type="ORF">LVIROSA_LOCUS9264</name>
</gene>
<proteinExistence type="inferred from homology"/>
<dbReference type="Gene3D" id="1.10.8.430">
    <property type="entry name" value="Helical domain of apoptotic protease-activating factors"/>
    <property type="match status" value="1"/>
</dbReference>
<reference evidence="11 12" key="1">
    <citation type="submission" date="2022-01" db="EMBL/GenBank/DDBJ databases">
        <authorList>
            <person name="Xiong W."/>
            <person name="Schranz E."/>
        </authorList>
    </citation>
    <scope>NUCLEOTIDE SEQUENCE [LARGE SCALE GENOMIC DNA]</scope>
</reference>
<dbReference type="GO" id="GO:0006952">
    <property type="term" value="P:defense response"/>
    <property type="evidence" value="ECO:0007669"/>
    <property type="project" value="UniProtKB-KW"/>
</dbReference>
<protein>
    <submittedName>
        <fullName evidence="11">Uncharacterized protein</fullName>
    </submittedName>
</protein>
<evidence type="ECO:0000256" key="1">
    <source>
        <dbReference type="ARBA" id="ARBA00008894"/>
    </source>
</evidence>
<dbReference type="GO" id="GO:0051707">
    <property type="term" value="P:response to other organism"/>
    <property type="evidence" value="ECO:0007669"/>
    <property type="project" value="UniProtKB-ARBA"/>
</dbReference>
<dbReference type="Pfam" id="PF23559">
    <property type="entry name" value="WHD_DRP"/>
    <property type="match status" value="1"/>
</dbReference>
<evidence type="ECO:0000256" key="5">
    <source>
        <dbReference type="ARBA" id="ARBA00022821"/>
    </source>
</evidence>
<dbReference type="Proteomes" id="UP001157418">
    <property type="component" value="Unassembled WGS sequence"/>
</dbReference>
<dbReference type="Pfam" id="PF00931">
    <property type="entry name" value="NB-ARC"/>
    <property type="match status" value="1"/>
</dbReference>
<dbReference type="CDD" id="cd14798">
    <property type="entry name" value="RX-CC_like"/>
    <property type="match status" value="1"/>
</dbReference>
<keyword evidence="5" id="KW-0611">Plant defense</keyword>
<dbReference type="SUPFAM" id="SSF52540">
    <property type="entry name" value="P-loop containing nucleoside triphosphate hydrolases"/>
    <property type="match status" value="1"/>
</dbReference>
<dbReference type="GO" id="GO:0043531">
    <property type="term" value="F:ADP binding"/>
    <property type="evidence" value="ECO:0007669"/>
    <property type="project" value="InterPro"/>
</dbReference>
<dbReference type="EMBL" id="CAKMRJ010001112">
    <property type="protein sequence ID" value="CAH1421892.1"/>
    <property type="molecule type" value="Genomic_DNA"/>
</dbReference>
<keyword evidence="6" id="KW-0067">ATP-binding</keyword>
<dbReference type="InterPro" id="IPR036388">
    <property type="entry name" value="WH-like_DNA-bd_sf"/>
</dbReference>
<feature type="domain" description="R13L1/DRL21-like LRR repeat region" evidence="10">
    <location>
        <begin position="684"/>
        <end position="818"/>
    </location>
</feature>
<dbReference type="GO" id="GO:0005524">
    <property type="term" value="F:ATP binding"/>
    <property type="evidence" value="ECO:0007669"/>
    <property type="project" value="UniProtKB-KW"/>
</dbReference>
<dbReference type="Gene3D" id="1.20.5.4130">
    <property type="match status" value="1"/>
</dbReference>
<dbReference type="Pfam" id="PF18052">
    <property type="entry name" value="Rx_N"/>
    <property type="match status" value="1"/>
</dbReference>
<evidence type="ECO:0000259" key="10">
    <source>
        <dbReference type="Pfam" id="PF25019"/>
    </source>
</evidence>
<dbReference type="InterPro" id="IPR002182">
    <property type="entry name" value="NB-ARC"/>
</dbReference>
<keyword evidence="12" id="KW-1185">Reference proteome</keyword>
<dbReference type="FunFam" id="1.10.10.10:FF:000322">
    <property type="entry name" value="Probable disease resistance protein At1g63360"/>
    <property type="match status" value="1"/>
</dbReference>
<evidence type="ECO:0000313" key="12">
    <source>
        <dbReference type="Proteomes" id="UP001157418"/>
    </source>
</evidence>
<comment type="caution">
    <text evidence="11">The sequence shown here is derived from an EMBL/GenBank/DDBJ whole genome shotgun (WGS) entry which is preliminary data.</text>
</comment>
<dbReference type="InterPro" id="IPR058922">
    <property type="entry name" value="WHD_DRP"/>
</dbReference>
<comment type="similarity">
    <text evidence="1">Belongs to the disease resistance NB-LRR family.</text>
</comment>
<dbReference type="Gene3D" id="3.80.10.10">
    <property type="entry name" value="Ribonuclease Inhibitor"/>
    <property type="match status" value="2"/>
</dbReference>
<keyword evidence="4" id="KW-0547">Nucleotide-binding</keyword>
<feature type="domain" description="NB-ARC" evidence="7">
    <location>
        <begin position="171"/>
        <end position="342"/>
    </location>
</feature>
<dbReference type="Gene3D" id="3.40.50.300">
    <property type="entry name" value="P-loop containing nucleotide triphosphate hydrolases"/>
    <property type="match status" value="1"/>
</dbReference>
<sequence>MAEALVTIAAEGILKKVLSIAAGELAISWGYKEKLTSLHKTLELIRAKLRDAERQKETEAVMVWLKQLKDVVGEADDVLDEVDYEMLRRQIKKQDRMARKVVCLPSLKRFSFRYKIGHKIQNINEKLLKINTEANGLGLQNEHPIGPVIDRLYWRETVPNQEEFKIVGRDDDKMRIIGLLTQSRKEEKLRIVPIVGMGGIGKTALAKLVYNDKKIEKHFNVKAWLCVSVKVDINTLLARIYECLSQKKPTSDLRVNLIKSLEEKLASKRYLLVLDDVWVEQRPYWEEFRSCMLKVNSQNGSGILVTTRKLEIGTHDMIMDSCHLKGLSIDECWSIFKEKAFVAGKSPSLEIEIIAREIVKKCGGLPLLLNVIGGMLANYNDMEKWLSIKNSKVWDLEEEKDRVQKSLELSFDNLPNFIVKKCFAYCSIFKKDIVMEREELIQLWMALGLVQVDEERNKGTEDVGNDIFQILVSNSLFQDVERDKYGHVTCCRMHDLVHDLSLSISKHESLRVVGAINDDISHIPHVKHLAFYQEQNEDNELEANVYMFIKRDTVARSLHTLFFNGEVEKKFSFQQFKSIRILKLKGCTIEKIDDSIGGLVHLRYLDLSGTEIRVLPQSIGKLYHLQTLKLLSRHDLKFPKSMRNLISLQYLKYGGTFPANIVGHLISLRTLPSFDVHKKKGYRIEELGRLKNLSGKLCISNLGNVCSKDDAIKADLSGKKNLYEIEFKWNMENQGDNRNDKDVLQGLQPPKDLKILKINKFSGDNFPEWVMNMGIYIDGKETPLDKLVEITLNDCRSCLYLPKLEHLPHLLDLELRKMDNLTCLRSYLVECNDVTGSTMPLSPSLRSLRLFRMKRLEKWIDGETNSSKMISPVLEKLVIIHCPKIILLDECHPHPLAFLEIWMCTGLVSIKSMKGLTSLVSLKIFLCPSLLEITNLPSQCHALKTLQIFHCEKLTSLPHRIFDCFAFLNELTLGPFSKELNSFPSLQGIEKLKDHLHSLTLYGEDHWKSIPEEIQHLTSLTQLNIVRFGISEVPMWLTNMPSIRDIDFSYCNGLDEEKVKRELRGKQMSSN</sequence>
<accession>A0AAU9M826</accession>
<dbReference type="Pfam" id="PF25019">
    <property type="entry name" value="LRR_R13L1-DRL21"/>
    <property type="match status" value="1"/>
</dbReference>
<dbReference type="InterPro" id="IPR056789">
    <property type="entry name" value="LRR_R13L1-DRL21"/>
</dbReference>
<evidence type="ECO:0000256" key="3">
    <source>
        <dbReference type="ARBA" id="ARBA00022737"/>
    </source>
</evidence>
<dbReference type="InterPro" id="IPR038005">
    <property type="entry name" value="RX-like_CC"/>
</dbReference>
<keyword evidence="2" id="KW-0433">Leucine-rich repeat</keyword>
<organism evidence="11 12">
    <name type="scientific">Lactuca virosa</name>
    <dbReference type="NCBI Taxonomy" id="75947"/>
    <lineage>
        <taxon>Eukaryota</taxon>
        <taxon>Viridiplantae</taxon>
        <taxon>Streptophyta</taxon>
        <taxon>Embryophyta</taxon>
        <taxon>Tracheophyta</taxon>
        <taxon>Spermatophyta</taxon>
        <taxon>Magnoliopsida</taxon>
        <taxon>eudicotyledons</taxon>
        <taxon>Gunneridae</taxon>
        <taxon>Pentapetalae</taxon>
        <taxon>asterids</taxon>
        <taxon>campanulids</taxon>
        <taxon>Asterales</taxon>
        <taxon>Asteraceae</taxon>
        <taxon>Cichorioideae</taxon>
        <taxon>Cichorieae</taxon>
        <taxon>Lactucinae</taxon>
        <taxon>Lactuca</taxon>
    </lineage>
</organism>
<evidence type="ECO:0000256" key="6">
    <source>
        <dbReference type="ARBA" id="ARBA00022840"/>
    </source>
</evidence>
<keyword evidence="3" id="KW-0677">Repeat</keyword>
<feature type="domain" description="Disease resistance N-terminal" evidence="8">
    <location>
        <begin position="13"/>
        <end position="95"/>
    </location>
</feature>
<dbReference type="AlphaFoldDB" id="A0AAU9M826"/>
<evidence type="ECO:0000259" key="8">
    <source>
        <dbReference type="Pfam" id="PF18052"/>
    </source>
</evidence>
<evidence type="ECO:0000259" key="9">
    <source>
        <dbReference type="Pfam" id="PF23559"/>
    </source>
</evidence>
<dbReference type="PRINTS" id="PR00364">
    <property type="entry name" value="DISEASERSIST"/>
</dbReference>
<evidence type="ECO:0000259" key="7">
    <source>
        <dbReference type="Pfam" id="PF00931"/>
    </source>
</evidence>
<name>A0AAU9M826_9ASTR</name>
<dbReference type="Gene3D" id="1.10.10.10">
    <property type="entry name" value="Winged helix-like DNA-binding domain superfamily/Winged helix DNA-binding domain"/>
    <property type="match status" value="1"/>
</dbReference>
<evidence type="ECO:0000256" key="4">
    <source>
        <dbReference type="ARBA" id="ARBA00022741"/>
    </source>
</evidence>
<dbReference type="InterPro" id="IPR032675">
    <property type="entry name" value="LRR_dom_sf"/>
</dbReference>
<dbReference type="InterPro" id="IPR027417">
    <property type="entry name" value="P-loop_NTPase"/>
</dbReference>
<dbReference type="InterPro" id="IPR041118">
    <property type="entry name" value="Rx_N"/>
</dbReference>
<feature type="domain" description="Disease resistance protein winged helix" evidence="9">
    <location>
        <begin position="428"/>
        <end position="500"/>
    </location>
</feature>
<dbReference type="SUPFAM" id="SSF52058">
    <property type="entry name" value="L domain-like"/>
    <property type="match status" value="2"/>
</dbReference>
<dbReference type="InterPro" id="IPR042197">
    <property type="entry name" value="Apaf_helical"/>
</dbReference>
<evidence type="ECO:0000256" key="2">
    <source>
        <dbReference type="ARBA" id="ARBA00022614"/>
    </source>
</evidence>
<evidence type="ECO:0000313" key="11">
    <source>
        <dbReference type="EMBL" id="CAH1421892.1"/>
    </source>
</evidence>